<organism evidence="9 10">
    <name type="scientific">Trichodelitschia bisporula</name>
    <dbReference type="NCBI Taxonomy" id="703511"/>
    <lineage>
        <taxon>Eukaryota</taxon>
        <taxon>Fungi</taxon>
        <taxon>Dikarya</taxon>
        <taxon>Ascomycota</taxon>
        <taxon>Pezizomycotina</taxon>
        <taxon>Dothideomycetes</taxon>
        <taxon>Dothideomycetes incertae sedis</taxon>
        <taxon>Phaeotrichales</taxon>
        <taxon>Phaeotrichaceae</taxon>
        <taxon>Trichodelitschia</taxon>
    </lineage>
</organism>
<dbReference type="AlphaFoldDB" id="A0A6G1HRV1"/>
<keyword evidence="7 8" id="KW-0472">Membrane</keyword>
<evidence type="ECO:0000256" key="8">
    <source>
        <dbReference type="SAM" id="Phobius"/>
    </source>
</evidence>
<evidence type="ECO:0000256" key="6">
    <source>
        <dbReference type="ARBA" id="ARBA00023065"/>
    </source>
</evidence>
<evidence type="ECO:0000256" key="7">
    <source>
        <dbReference type="ARBA" id="ARBA00023136"/>
    </source>
</evidence>
<feature type="transmembrane region" description="Helical" evidence="8">
    <location>
        <begin position="86"/>
        <end position="107"/>
    </location>
</feature>
<dbReference type="Proteomes" id="UP000799640">
    <property type="component" value="Unassembled WGS sequence"/>
</dbReference>
<evidence type="ECO:0000256" key="5">
    <source>
        <dbReference type="ARBA" id="ARBA00022989"/>
    </source>
</evidence>
<proteinExistence type="predicted"/>
<keyword evidence="10" id="KW-1185">Reference proteome</keyword>
<dbReference type="GO" id="GO:0005254">
    <property type="term" value="F:chloride channel activity"/>
    <property type="evidence" value="ECO:0007669"/>
    <property type="project" value="InterPro"/>
</dbReference>
<comment type="subcellular location">
    <subcellularLocation>
        <location evidence="1">Cell membrane</location>
        <topology evidence="1">Multi-pass membrane protein</topology>
    </subcellularLocation>
</comment>
<evidence type="ECO:0000256" key="2">
    <source>
        <dbReference type="ARBA" id="ARBA00022448"/>
    </source>
</evidence>
<dbReference type="InterPro" id="IPR044669">
    <property type="entry name" value="YneE/VCCN1/2-like"/>
</dbReference>
<evidence type="ECO:0000256" key="4">
    <source>
        <dbReference type="ARBA" id="ARBA00022692"/>
    </source>
</evidence>
<feature type="transmembrane region" description="Helical" evidence="8">
    <location>
        <begin position="52"/>
        <end position="74"/>
    </location>
</feature>
<protein>
    <submittedName>
        <fullName evidence="9">Putative membrane protein</fullName>
    </submittedName>
</protein>
<gene>
    <name evidence="9" type="ORF">EJ06DRAFT_83887</name>
</gene>
<dbReference type="EMBL" id="ML996699">
    <property type="protein sequence ID" value="KAF2398567.1"/>
    <property type="molecule type" value="Genomic_DNA"/>
</dbReference>
<keyword evidence="5 8" id="KW-1133">Transmembrane helix</keyword>
<sequence length="437" mass="48622">MADGKPIVVEMDSFAGGPPVKPKKTAKDYFVGPRDMTHFSKWPFVLRVHGSIVPHILIPMLVVAIWVTSVVCACKFHFTNHKFDPIMLTVLGFIVGLALSFRSTTAYERYMEGRRYWAQLTVTSQNLARVVWVHAREREGEDGKVDLLGKVTALNLIVAFTVALKHRVRFEPYINYDDLRGRVQFLETYAGAASPGFNVHESRVPPLKRFGEFLGVPFAKSNPRAQIKRATQPLGNLPLEILVHLQTYFDALIEAGQLKVPIYQVQTISALSTLNEIATGCDRILNTPLPIAYSIAISQITWIYILLLPFMLYAKLGWTTIPATILAAYIILGMALIGTEIENPFGEDVNDLPLESMCEQIANDVDVIMSRKRPAFPGFVKRDANAVMWPLSGCGFDEWLGRSEEEIREALATKVAVGWRAGHRGGVPDRVPGSGSL</sequence>
<dbReference type="PANTHER" id="PTHR33281">
    <property type="entry name" value="UPF0187 PROTEIN YNEE"/>
    <property type="match status" value="1"/>
</dbReference>
<reference evidence="9" key="1">
    <citation type="journal article" date="2020" name="Stud. Mycol.">
        <title>101 Dothideomycetes genomes: a test case for predicting lifestyles and emergence of pathogens.</title>
        <authorList>
            <person name="Haridas S."/>
            <person name="Albert R."/>
            <person name="Binder M."/>
            <person name="Bloem J."/>
            <person name="Labutti K."/>
            <person name="Salamov A."/>
            <person name="Andreopoulos B."/>
            <person name="Baker S."/>
            <person name="Barry K."/>
            <person name="Bills G."/>
            <person name="Bluhm B."/>
            <person name="Cannon C."/>
            <person name="Castanera R."/>
            <person name="Culley D."/>
            <person name="Daum C."/>
            <person name="Ezra D."/>
            <person name="Gonzalez J."/>
            <person name="Henrissat B."/>
            <person name="Kuo A."/>
            <person name="Liang C."/>
            <person name="Lipzen A."/>
            <person name="Lutzoni F."/>
            <person name="Magnuson J."/>
            <person name="Mondo S."/>
            <person name="Nolan M."/>
            <person name="Ohm R."/>
            <person name="Pangilinan J."/>
            <person name="Park H.-J."/>
            <person name="Ramirez L."/>
            <person name="Alfaro M."/>
            <person name="Sun H."/>
            <person name="Tritt A."/>
            <person name="Yoshinaga Y."/>
            <person name="Zwiers L.-H."/>
            <person name="Turgeon B."/>
            <person name="Goodwin S."/>
            <person name="Spatafora J."/>
            <person name="Crous P."/>
            <person name="Grigoriev I."/>
        </authorList>
    </citation>
    <scope>NUCLEOTIDE SEQUENCE</scope>
    <source>
        <strain evidence="9">CBS 262.69</strain>
    </source>
</reference>
<evidence type="ECO:0000313" key="10">
    <source>
        <dbReference type="Proteomes" id="UP000799640"/>
    </source>
</evidence>
<keyword evidence="6" id="KW-0406">Ion transport</keyword>
<dbReference type="OrthoDB" id="1368at2759"/>
<dbReference type="Pfam" id="PF25539">
    <property type="entry name" value="Bestrophin_2"/>
    <property type="match status" value="1"/>
</dbReference>
<accession>A0A6G1HRV1</accession>
<evidence type="ECO:0000313" key="9">
    <source>
        <dbReference type="EMBL" id="KAF2398567.1"/>
    </source>
</evidence>
<keyword evidence="4 8" id="KW-0812">Transmembrane</keyword>
<keyword evidence="3" id="KW-1003">Cell membrane</keyword>
<dbReference type="PANTHER" id="PTHR33281:SF19">
    <property type="entry name" value="VOLTAGE-DEPENDENT ANION CHANNEL-FORMING PROTEIN YNEE"/>
    <property type="match status" value="1"/>
</dbReference>
<name>A0A6G1HRV1_9PEZI</name>
<keyword evidence="2" id="KW-0813">Transport</keyword>
<evidence type="ECO:0000256" key="3">
    <source>
        <dbReference type="ARBA" id="ARBA00022475"/>
    </source>
</evidence>
<dbReference type="GO" id="GO:0005886">
    <property type="term" value="C:plasma membrane"/>
    <property type="evidence" value="ECO:0007669"/>
    <property type="project" value="UniProtKB-SubCell"/>
</dbReference>
<feature type="transmembrane region" description="Helical" evidence="8">
    <location>
        <begin position="291"/>
        <end position="312"/>
    </location>
</feature>
<feature type="transmembrane region" description="Helical" evidence="8">
    <location>
        <begin position="318"/>
        <end position="337"/>
    </location>
</feature>
<evidence type="ECO:0000256" key="1">
    <source>
        <dbReference type="ARBA" id="ARBA00004651"/>
    </source>
</evidence>